<name>K6Z3W1_9ALTE</name>
<gene>
    <name evidence="1" type="ORF">GPAL_4062</name>
</gene>
<dbReference type="EMBL" id="BAEQ01000068">
    <property type="protein sequence ID" value="GAC30901.1"/>
    <property type="molecule type" value="Genomic_DNA"/>
</dbReference>
<dbReference type="Proteomes" id="UP000006251">
    <property type="component" value="Unassembled WGS sequence"/>
</dbReference>
<keyword evidence="2" id="KW-1185">Reference proteome</keyword>
<accession>K6Z3W1</accession>
<organism evidence="1 2">
    <name type="scientific">Brumicola pallidula DSM 14239 = ACAM 615</name>
    <dbReference type="NCBI Taxonomy" id="1121922"/>
    <lineage>
        <taxon>Bacteria</taxon>
        <taxon>Pseudomonadati</taxon>
        <taxon>Pseudomonadota</taxon>
        <taxon>Gammaproteobacteria</taxon>
        <taxon>Alteromonadales</taxon>
        <taxon>Alteromonadaceae</taxon>
        <taxon>Brumicola</taxon>
    </lineage>
</organism>
<evidence type="ECO:0000313" key="1">
    <source>
        <dbReference type="EMBL" id="GAC30901.1"/>
    </source>
</evidence>
<comment type="caution">
    <text evidence="1">The sequence shown here is derived from an EMBL/GenBank/DDBJ whole genome shotgun (WGS) entry which is preliminary data.</text>
</comment>
<proteinExistence type="predicted"/>
<evidence type="ECO:0000313" key="2">
    <source>
        <dbReference type="Proteomes" id="UP000006251"/>
    </source>
</evidence>
<protein>
    <submittedName>
        <fullName evidence="1">Uncharacterized protein</fullName>
    </submittedName>
</protein>
<reference evidence="2" key="1">
    <citation type="journal article" date="2014" name="Environ. Microbiol.">
        <title>Comparative genomics of the marine bacterial genus Glaciecola reveals the high degree of genomic diversity and genomic characteristic for cold adaptation.</title>
        <authorList>
            <person name="Qin Q.L."/>
            <person name="Xie B.B."/>
            <person name="Yu Y."/>
            <person name="Shu Y.L."/>
            <person name="Rong J.C."/>
            <person name="Zhang Y.J."/>
            <person name="Zhao D.L."/>
            <person name="Chen X.L."/>
            <person name="Zhang X.Y."/>
            <person name="Chen B."/>
            <person name="Zhou B.C."/>
            <person name="Zhang Y.Z."/>
        </authorList>
    </citation>
    <scope>NUCLEOTIDE SEQUENCE [LARGE SCALE GENOMIC DNA]</scope>
    <source>
        <strain evidence="2">ACAM 615</strain>
    </source>
</reference>
<dbReference type="AlphaFoldDB" id="K6Z3W1"/>
<sequence length="42" mass="4838">MVCYTRLNGLHIFLIFLTDKAAFLTHNNMLKIQLCAAIEISR</sequence>